<dbReference type="InterPro" id="IPR013342">
    <property type="entry name" value="Mandelate_racemase_C"/>
</dbReference>
<evidence type="ECO:0000256" key="3">
    <source>
        <dbReference type="ARBA" id="ARBA00023239"/>
    </source>
</evidence>
<dbReference type="PANTHER" id="PTHR48073:SF2">
    <property type="entry name" value="O-SUCCINYLBENZOATE SYNTHASE"/>
    <property type="match status" value="1"/>
</dbReference>
<dbReference type="InterPro" id="IPR029065">
    <property type="entry name" value="Enolase_C-like"/>
</dbReference>
<protein>
    <submittedName>
        <fullName evidence="5">Putative o-succinylbenzoate synthase</fullName>
    </submittedName>
</protein>
<evidence type="ECO:0000259" key="4">
    <source>
        <dbReference type="SMART" id="SM00922"/>
    </source>
</evidence>
<keyword evidence="6" id="KW-1185">Reference proteome</keyword>
<proteinExistence type="predicted"/>
<evidence type="ECO:0000313" key="5">
    <source>
        <dbReference type="EMBL" id="EGG52717.1"/>
    </source>
</evidence>
<comment type="caution">
    <text evidence="5">The sequence shown here is derived from an EMBL/GenBank/DDBJ whole genome shotgun (WGS) entry which is preliminary data.</text>
</comment>
<dbReference type="InterPro" id="IPR029017">
    <property type="entry name" value="Enolase-like_N"/>
</dbReference>
<dbReference type="Pfam" id="PF13378">
    <property type="entry name" value="MR_MLE_C"/>
    <property type="match status" value="1"/>
</dbReference>
<dbReference type="PANTHER" id="PTHR48073">
    <property type="entry name" value="O-SUCCINYLBENZOATE SYNTHASE-RELATED"/>
    <property type="match status" value="1"/>
</dbReference>
<gene>
    <name evidence="5" type="ORF">HMPREF9442_02162</name>
</gene>
<dbReference type="STRING" id="762982.HMPREF9442_02162"/>
<dbReference type="SMART" id="SM00922">
    <property type="entry name" value="MR_MLE"/>
    <property type="match status" value="1"/>
</dbReference>
<dbReference type="EMBL" id="AFBR01000065">
    <property type="protein sequence ID" value="EGG52717.1"/>
    <property type="molecule type" value="Genomic_DNA"/>
</dbReference>
<name>F3QVD6_9BACT</name>
<dbReference type="SUPFAM" id="SSF54826">
    <property type="entry name" value="Enolase N-terminal domain-like"/>
    <property type="match status" value="1"/>
</dbReference>
<dbReference type="InterPro" id="IPR036849">
    <property type="entry name" value="Enolase-like_C_sf"/>
</dbReference>
<keyword evidence="1" id="KW-0479">Metal-binding</keyword>
<sequence length="357" mass="40475">MYGACSDIEDRMGMIDYKIDVFPRLFHFKKPAGTSRGVYTERRSWYVRVSSAACPGREGWGECAPLPQLSVDDLPDYESVLRGICAEVARTGQVDMERWREYPSMLFGVETALRHFGQGTYALWDTSFSRGEEGICINGLIWMGDHDAMYRQIREKLEAGFRCVKLKIGAIGFEEELDLLRFIRRHFPAREVELRVDANGAFAPAEALDKLKRLAELDLHSIEQPIRAGQWDEMAGLVSVSPLPVAFDEELIGHCSLEAKRRLLDALHPQYIVLKPSLHGGFSGCREWIEEAEKRNVGWWITSALESNVGLNAIAQWCATWHTRMPQGLGTGMLFTDNVPMPLEIRKDCLWYVADGD</sequence>
<dbReference type="SFLD" id="SFLDG00180">
    <property type="entry name" value="muconate_cycloisomerase"/>
    <property type="match status" value="1"/>
</dbReference>
<keyword evidence="2" id="KW-0460">Magnesium</keyword>
<dbReference type="InterPro" id="IPR018110">
    <property type="entry name" value="Mandel_Rmase/mucon_lact_enz_CS"/>
</dbReference>
<dbReference type="GO" id="GO:0046872">
    <property type="term" value="F:metal ion binding"/>
    <property type="evidence" value="ECO:0007669"/>
    <property type="project" value="UniProtKB-KW"/>
</dbReference>
<reference evidence="5 6" key="1">
    <citation type="submission" date="2011-02" db="EMBL/GenBank/DDBJ databases">
        <authorList>
            <person name="Weinstock G."/>
            <person name="Sodergren E."/>
            <person name="Clifton S."/>
            <person name="Fulton L."/>
            <person name="Fulton B."/>
            <person name="Courtney L."/>
            <person name="Fronick C."/>
            <person name="Harrison M."/>
            <person name="Strong C."/>
            <person name="Farmer C."/>
            <person name="Delahaunty K."/>
            <person name="Markovic C."/>
            <person name="Hall O."/>
            <person name="Minx P."/>
            <person name="Tomlinson C."/>
            <person name="Mitreva M."/>
            <person name="Hou S."/>
            <person name="Chen J."/>
            <person name="Wollam A."/>
            <person name="Pepin K.H."/>
            <person name="Johnson M."/>
            <person name="Bhonagiri V."/>
            <person name="Zhang X."/>
            <person name="Suruliraj S."/>
            <person name="Warren W."/>
            <person name="Chinwalla A."/>
            <person name="Mardis E.R."/>
            <person name="Wilson R.K."/>
        </authorList>
    </citation>
    <scope>NUCLEOTIDE SEQUENCE [LARGE SCALE GENOMIC DNA]</scope>
    <source>
        <strain evidence="5 6">YIT 11841</strain>
    </source>
</reference>
<feature type="domain" description="Mandelate racemase/muconate lactonizing enzyme C-terminal" evidence="4">
    <location>
        <begin position="146"/>
        <end position="244"/>
    </location>
</feature>
<dbReference type="GO" id="GO:0016829">
    <property type="term" value="F:lyase activity"/>
    <property type="evidence" value="ECO:0007669"/>
    <property type="project" value="UniProtKB-KW"/>
</dbReference>
<dbReference type="eggNOG" id="COG4948">
    <property type="taxonomic scope" value="Bacteria"/>
</dbReference>
<dbReference type="SFLD" id="SFLDS00001">
    <property type="entry name" value="Enolase"/>
    <property type="match status" value="1"/>
</dbReference>
<dbReference type="Proteomes" id="UP000005546">
    <property type="component" value="Unassembled WGS sequence"/>
</dbReference>
<keyword evidence="3" id="KW-0456">Lyase</keyword>
<dbReference type="Pfam" id="PF21508">
    <property type="entry name" value="MenC_N"/>
    <property type="match status" value="1"/>
</dbReference>
<evidence type="ECO:0000313" key="6">
    <source>
        <dbReference type="Proteomes" id="UP000005546"/>
    </source>
</evidence>
<dbReference type="AlphaFoldDB" id="F3QVD6"/>
<dbReference type="SFLD" id="SFLDF00009">
    <property type="entry name" value="o-succinylbenzoate_synthase"/>
    <property type="match status" value="1"/>
</dbReference>
<dbReference type="PROSITE" id="PS00909">
    <property type="entry name" value="MR_MLE_2"/>
    <property type="match status" value="1"/>
</dbReference>
<dbReference type="Gene3D" id="3.30.390.10">
    <property type="entry name" value="Enolase-like, N-terminal domain"/>
    <property type="match status" value="1"/>
</dbReference>
<accession>F3QVD6</accession>
<dbReference type="GO" id="GO:0016854">
    <property type="term" value="F:racemase and epimerase activity"/>
    <property type="evidence" value="ECO:0007669"/>
    <property type="project" value="UniProtKB-ARBA"/>
</dbReference>
<organism evidence="5 6">
    <name type="scientific">Paraprevotella xylaniphila YIT 11841</name>
    <dbReference type="NCBI Taxonomy" id="762982"/>
    <lineage>
        <taxon>Bacteria</taxon>
        <taxon>Pseudomonadati</taxon>
        <taxon>Bacteroidota</taxon>
        <taxon>Bacteroidia</taxon>
        <taxon>Bacteroidales</taxon>
        <taxon>Prevotellaceae</taxon>
        <taxon>Paraprevotella</taxon>
    </lineage>
</organism>
<dbReference type="InterPro" id="IPR041338">
    <property type="entry name" value="OSBS_N"/>
</dbReference>
<dbReference type="Gene3D" id="3.20.20.120">
    <property type="entry name" value="Enolase-like C-terminal domain"/>
    <property type="match status" value="1"/>
</dbReference>
<evidence type="ECO:0000256" key="1">
    <source>
        <dbReference type="ARBA" id="ARBA00022723"/>
    </source>
</evidence>
<dbReference type="GO" id="GO:0009063">
    <property type="term" value="P:amino acid catabolic process"/>
    <property type="evidence" value="ECO:0007669"/>
    <property type="project" value="InterPro"/>
</dbReference>
<dbReference type="SUPFAM" id="SSF51604">
    <property type="entry name" value="Enolase C-terminal domain-like"/>
    <property type="match status" value="1"/>
</dbReference>
<evidence type="ECO:0000256" key="2">
    <source>
        <dbReference type="ARBA" id="ARBA00022842"/>
    </source>
</evidence>
<dbReference type="HOGENOM" id="CLU_030273_0_0_10"/>
<dbReference type="CDD" id="cd03320">
    <property type="entry name" value="OSBS"/>
    <property type="match status" value="1"/>
</dbReference>